<keyword evidence="5 6" id="KW-0472">Membrane</keyword>
<feature type="transmembrane region" description="Helical" evidence="6">
    <location>
        <begin position="145"/>
        <end position="165"/>
    </location>
</feature>
<gene>
    <name evidence="8" type="ORF">LTR25_002653</name>
</gene>
<evidence type="ECO:0000259" key="7">
    <source>
        <dbReference type="PROSITE" id="PS50850"/>
    </source>
</evidence>
<evidence type="ECO:0000256" key="3">
    <source>
        <dbReference type="ARBA" id="ARBA00022692"/>
    </source>
</evidence>
<organism evidence="8 9">
    <name type="scientific">Vermiconidia calcicola</name>
    <dbReference type="NCBI Taxonomy" id="1690605"/>
    <lineage>
        <taxon>Eukaryota</taxon>
        <taxon>Fungi</taxon>
        <taxon>Dikarya</taxon>
        <taxon>Ascomycota</taxon>
        <taxon>Pezizomycotina</taxon>
        <taxon>Dothideomycetes</taxon>
        <taxon>Dothideomycetidae</taxon>
        <taxon>Mycosphaerellales</taxon>
        <taxon>Extremaceae</taxon>
        <taxon>Vermiconidia</taxon>
    </lineage>
</organism>
<evidence type="ECO:0000256" key="4">
    <source>
        <dbReference type="ARBA" id="ARBA00022989"/>
    </source>
</evidence>
<feature type="transmembrane region" description="Helical" evidence="6">
    <location>
        <begin position="177"/>
        <end position="202"/>
    </location>
</feature>
<evidence type="ECO:0000313" key="8">
    <source>
        <dbReference type="EMBL" id="KAK5540876.1"/>
    </source>
</evidence>
<dbReference type="PROSITE" id="PS50850">
    <property type="entry name" value="MFS"/>
    <property type="match status" value="1"/>
</dbReference>
<dbReference type="Proteomes" id="UP001345827">
    <property type="component" value="Unassembled WGS sequence"/>
</dbReference>
<reference evidence="8 9" key="1">
    <citation type="submission" date="2023-06" db="EMBL/GenBank/DDBJ databases">
        <title>Black Yeasts Isolated from many extreme environments.</title>
        <authorList>
            <person name="Coleine C."/>
            <person name="Stajich J.E."/>
            <person name="Selbmann L."/>
        </authorList>
    </citation>
    <scope>NUCLEOTIDE SEQUENCE [LARGE SCALE GENOMIC DNA]</scope>
    <source>
        <strain evidence="8 9">CCFEE 5887</strain>
    </source>
</reference>
<name>A0AAV9QGR8_9PEZI</name>
<dbReference type="InterPro" id="IPR050360">
    <property type="entry name" value="MFS_Sugar_Transporters"/>
</dbReference>
<keyword evidence="9" id="KW-1185">Reference proteome</keyword>
<feature type="transmembrane region" description="Helical" evidence="6">
    <location>
        <begin position="79"/>
        <end position="101"/>
    </location>
</feature>
<sequence>MCLCLLPFTPESPRWLVSQGRNQEALVALANTCANGNIDDAAVLIQYREVTDTLSFEQTYEKRSFVSQFLSSATTRKRIFLVSTVAVFCMLSGNNIISYYFGAMLTQAGITDSTTQLEINIILNAWCLVVSIIGTMMSDKLGRKTLAAISTGLLTVFIFIVGALTKTYGNSTNQSGIYGTVASIFLFQGAYSFGWTPLTVLYPPEVLNYSIRSIGMSWYTFLVNGVGLMVTFSFPFALEAIGWKTYMINGAWDVLELVVVLTTWVETRGRTLEEIDENLDGVVHSDVPKLETLMGVPQAERAGIVEALDLSTAKEIEARGTVVEVPKE</sequence>
<dbReference type="GO" id="GO:0005351">
    <property type="term" value="F:carbohydrate:proton symporter activity"/>
    <property type="evidence" value="ECO:0007669"/>
    <property type="project" value="TreeGrafter"/>
</dbReference>
<dbReference type="AlphaFoldDB" id="A0AAV9QGR8"/>
<evidence type="ECO:0000256" key="5">
    <source>
        <dbReference type="ARBA" id="ARBA00023136"/>
    </source>
</evidence>
<feature type="transmembrane region" description="Helical" evidence="6">
    <location>
        <begin position="121"/>
        <end position="138"/>
    </location>
</feature>
<evidence type="ECO:0000256" key="1">
    <source>
        <dbReference type="ARBA" id="ARBA00004141"/>
    </source>
</evidence>
<proteinExistence type="inferred from homology"/>
<comment type="caution">
    <text evidence="8">The sequence shown here is derived from an EMBL/GenBank/DDBJ whole genome shotgun (WGS) entry which is preliminary data.</text>
</comment>
<evidence type="ECO:0000313" key="9">
    <source>
        <dbReference type="Proteomes" id="UP001345827"/>
    </source>
</evidence>
<dbReference type="GO" id="GO:0016020">
    <property type="term" value="C:membrane"/>
    <property type="evidence" value="ECO:0007669"/>
    <property type="project" value="UniProtKB-SubCell"/>
</dbReference>
<dbReference type="Gene3D" id="1.20.1250.20">
    <property type="entry name" value="MFS general substrate transporter like domains"/>
    <property type="match status" value="1"/>
</dbReference>
<dbReference type="PANTHER" id="PTHR48022:SF31">
    <property type="entry name" value="HEXOSE TRANSPORTER"/>
    <property type="match status" value="1"/>
</dbReference>
<feature type="domain" description="Major facilitator superfamily (MFS) profile" evidence="7">
    <location>
        <begin position="1"/>
        <end position="268"/>
    </location>
</feature>
<evidence type="ECO:0000256" key="6">
    <source>
        <dbReference type="SAM" id="Phobius"/>
    </source>
</evidence>
<dbReference type="InterPro" id="IPR036259">
    <property type="entry name" value="MFS_trans_sf"/>
</dbReference>
<dbReference type="EMBL" id="JAXLQG010000004">
    <property type="protein sequence ID" value="KAK5540876.1"/>
    <property type="molecule type" value="Genomic_DNA"/>
</dbReference>
<dbReference type="InterPro" id="IPR005828">
    <property type="entry name" value="MFS_sugar_transport-like"/>
</dbReference>
<keyword evidence="4 6" id="KW-1133">Transmembrane helix</keyword>
<dbReference type="PANTHER" id="PTHR48022">
    <property type="entry name" value="PLASTIDIC GLUCOSE TRANSPORTER 4"/>
    <property type="match status" value="1"/>
</dbReference>
<comment type="subcellular location">
    <subcellularLocation>
        <location evidence="1">Membrane</location>
        <topology evidence="1">Multi-pass membrane protein</topology>
    </subcellularLocation>
</comment>
<comment type="similarity">
    <text evidence="2">Belongs to the major facilitator superfamily. Sugar transporter (TC 2.A.1.1) family.</text>
</comment>
<dbReference type="Pfam" id="PF00083">
    <property type="entry name" value="Sugar_tr"/>
    <property type="match status" value="1"/>
</dbReference>
<dbReference type="InterPro" id="IPR020846">
    <property type="entry name" value="MFS_dom"/>
</dbReference>
<evidence type="ECO:0000256" key="2">
    <source>
        <dbReference type="ARBA" id="ARBA00010992"/>
    </source>
</evidence>
<dbReference type="SUPFAM" id="SSF103473">
    <property type="entry name" value="MFS general substrate transporter"/>
    <property type="match status" value="1"/>
</dbReference>
<accession>A0AAV9QGR8</accession>
<protein>
    <recommendedName>
        <fullName evidence="7">Major facilitator superfamily (MFS) profile domain-containing protein</fullName>
    </recommendedName>
</protein>
<keyword evidence="3 6" id="KW-0812">Transmembrane</keyword>
<feature type="transmembrane region" description="Helical" evidence="6">
    <location>
        <begin position="214"/>
        <end position="234"/>
    </location>
</feature>